<reference evidence="6 7" key="1">
    <citation type="submission" date="2016-04" db="EMBL/GenBank/DDBJ databases">
        <authorList>
            <person name="Evans L.H."/>
            <person name="Alamgir A."/>
            <person name="Owens N."/>
            <person name="Weber N.D."/>
            <person name="Virtaneva K."/>
            <person name="Barbian K."/>
            <person name="Babar A."/>
            <person name="Rosenke K."/>
        </authorList>
    </citation>
    <scope>NUCLEOTIDE SEQUENCE [LARGE SCALE GENOMIC DNA]</scope>
    <source>
        <strain evidence="6 7">IFM 0406</strain>
    </source>
</reference>
<protein>
    <recommendedName>
        <fullName evidence="2">N-acetylmuramoyl-L-alanine amidase</fullName>
        <ecNumber evidence="2">3.5.1.28</ecNumber>
    </recommendedName>
</protein>
<dbReference type="Pfam" id="PF01510">
    <property type="entry name" value="Amidase_2"/>
    <property type="match status" value="1"/>
</dbReference>
<dbReference type="AlphaFoldDB" id="A0A164HV14"/>
<comment type="caution">
    <text evidence="6">The sequence shown here is derived from an EMBL/GenBank/DDBJ whole genome shotgun (WGS) entry which is preliminary data.</text>
</comment>
<dbReference type="RefSeq" id="WP_067580796.1">
    <property type="nucleotide sequence ID" value="NZ_JABMCZ010000002.1"/>
</dbReference>
<evidence type="ECO:0000256" key="1">
    <source>
        <dbReference type="ARBA" id="ARBA00001561"/>
    </source>
</evidence>
<dbReference type="SUPFAM" id="SSF55846">
    <property type="entry name" value="N-acetylmuramoyl-L-alanine amidase-like"/>
    <property type="match status" value="1"/>
</dbReference>
<dbReference type="Gene3D" id="3.40.80.10">
    <property type="entry name" value="Peptidoglycan recognition protein-like"/>
    <property type="match status" value="1"/>
</dbReference>
<dbReference type="SMART" id="SM00644">
    <property type="entry name" value="Ami_2"/>
    <property type="match status" value="1"/>
</dbReference>
<name>A0A164HV14_9NOCA</name>
<dbReference type="GO" id="GO:0071555">
    <property type="term" value="P:cell wall organization"/>
    <property type="evidence" value="ECO:0007669"/>
    <property type="project" value="UniProtKB-KW"/>
</dbReference>
<evidence type="ECO:0000313" key="7">
    <source>
        <dbReference type="Proteomes" id="UP000076512"/>
    </source>
</evidence>
<dbReference type="EC" id="3.5.1.28" evidence="2"/>
<proteinExistence type="predicted"/>
<evidence type="ECO:0000256" key="3">
    <source>
        <dbReference type="ARBA" id="ARBA00022801"/>
    </source>
</evidence>
<keyword evidence="3" id="KW-0378">Hydrolase</keyword>
<evidence type="ECO:0000256" key="4">
    <source>
        <dbReference type="ARBA" id="ARBA00023316"/>
    </source>
</evidence>
<dbReference type="PANTHER" id="PTHR30417:SF1">
    <property type="entry name" value="N-ACETYLMURAMOYL-L-ALANINE AMIDASE AMID"/>
    <property type="match status" value="1"/>
</dbReference>
<dbReference type="GO" id="GO:0008745">
    <property type="term" value="F:N-acetylmuramoyl-L-alanine amidase activity"/>
    <property type="evidence" value="ECO:0007669"/>
    <property type="project" value="UniProtKB-EC"/>
</dbReference>
<dbReference type="EMBL" id="LWGR01000021">
    <property type="protein sequence ID" value="KZM68843.1"/>
    <property type="molecule type" value="Genomic_DNA"/>
</dbReference>
<dbReference type="STRING" id="455432.AWN90_13725"/>
<dbReference type="InterPro" id="IPR036505">
    <property type="entry name" value="Amidase/PGRP_sf"/>
</dbReference>
<organism evidence="6 7">
    <name type="scientific">Nocardia terpenica</name>
    <dbReference type="NCBI Taxonomy" id="455432"/>
    <lineage>
        <taxon>Bacteria</taxon>
        <taxon>Bacillati</taxon>
        <taxon>Actinomycetota</taxon>
        <taxon>Actinomycetes</taxon>
        <taxon>Mycobacteriales</taxon>
        <taxon>Nocardiaceae</taxon>
        <taxon>Nocardia</taxon>
    </lineage>
</organism>
<dbReference type="GO" id="GO:0009254">
    <property type="term" value="P:peptidoglycan turnover"/>
    <property type="evidence" value="ECO:0007669"/>
    <property type="project" value="TreeGrafter"/>
</dbReference>
<comment type="catalytic activity">
    <reaction evidence="1">
        <text>Hydrolyzes the link between N-acetylmuramoyl residues and L-amino acid residues in certain cell-wall glycopeptides.</text>
        <dbReference type="EC" id="3.5.1.28"/>
    </reaction>
</comment>
<keyword evidence="7" id="KW-1185">Reference proteome</keyword>
<feature type="domain" description="N-acetylmuramoyl-L-alanine amidase" evidence="5">
    <location>
        <begin position="32"/>
        <end position="167"/>
    </location>
</feature>
<dbReference type="PANTHER" id="PTHR30417">
    <property type="entry name" value="N-ACETYLMURAMOYL-L-ALANINE AMIDASE AMID"/>
    <property type="match status" value="1"/>
</dbReference>
<evidence type="ECO:0000313" key="6">
    <source>
        <dbReference type="EMBL" id="KZM68843.1"/>
    </source>
</evidence>
<dbReference type="InterPro" id="IPR002502">
    <property type="entry name" value="Amidase_domain"/>
</dbReference>
<dbReference type="InterPro" id="IPR051206">
    <property type="entry name" value="NAMLAA_amidase_2"/>
</dbReference>
<dbReference type="OrthoDB" id="5178799at2"/>
<sequence length="276" mass="29761">MPWNGDPSWLADVIRAEGVEVREWRDPDGTPWQQIGHGDFGNVWGVLWHHMGVNDQGANVIRNGVPGLDGPIANIHLSRDGVATIVSGGVAWHAGLGSWPGVPTNNGNFHLIGIEMAGNGTDPWPAKCWDAAVKIGAAISRRLGYGADRNIAHKEYAGAAQGKWDPGNWDMDAFRNQIQNRLDRGAPQEDVLDMTPEQLKALIFECLDTYVGPIGSDVKDIRWQLVGARDNIPGDIGLSYPGHQFFGKGRTLDDAVAAIGEKLGVDGMHDPKAGGK</sequence>
<evidence type="ECO:0000256" key="2">
    <source>
        <dbReference type="ARBA" id="ARBA00011901"/>
    </source>
</evidence>
<evidence type="ECO:0000259" key="5">
    <source>
        <dbReference type="SMART" id="SM00644"/>
    </source>
</evidence>
<accession>A0A164HV14</accession>
<gene>
    <name evidence="6" type="ORF">AWN90_13725</name>
</gene>
<dbReference type="Proteomes" id="UP000076512">
    <property type="component" value="Unassembled WGS sequence"/>
</dbReference>
<dbReference type="GO" id="GO:0009253">
    <property type="term" value="P:peptidoglycan catabolic process"/>
    <property type="evidence" value="ECO:0007669"/>
    <property type="project" value="InterPro"/>
</dbReference>
<keyword evidence="4" id="KW-0961">Cell wall biogenesis/degradation</keyword>